<evidence type="ECO:0000313" key="2">
    <source>
        <dbReference type="Proteomes" id="UP000887013"/>
    </source>
</evidence>
<dbReference type="AlphaFoldDB" id="A0A8X6PWL3"/>
<keyword evidence="2" id="KW-1185">Reference proteome</keyword>
<name>A0A8X6PWL3_NEPPI</name>
<evidence type="ECO:0000313" key="1">
    <source>
        <dbReference type="EMBL" id="GFT89869.1"/>
    </source>
</evidence>
<comment type="caution">
    <text evidence="1">The sequence shown here is derived from an EMBL/GenBank/DDBJ whole genome shotgun (WGS) entry which is preliminary data.</text>
</comment>
<gene>
    <name evidence="1" type="ORF">NPIL_1921</name>
</gene>
<sequence length="92" mass="10608">MLMDRLDRAQNPPKRLICIQIGKHHCPRFGVRSNWSGSGITLLINYSCYYFLSSLIPRNIRKLLRIPKAILNKSIEDFNKVHWLGACGSDTH</sequence>
<organism evidence="1 2">
    <name type="scientific">Nephila pilipes</name>
    <name type="common">Giant wood spider</name>
    <name type="synonym">Nephila maculata</name>
    <dbReference type="NCBI Taxonomy" id="299642"/>
    <lineage>
        <taxon>Eukaryota</taxon>
        <taxon>Metazoa</taxon>
        <taxon>Ecdysozoa</taxon>
        <taxon>Arthropoda</taxon>
        <taxon>Chelicerata</taxon>
        <taxon>Arachnida</taxon>
        <taxon>Araneae</taxon>
        <taxon>Araneomorphae</taxon>
        <taxon>Entelegynae</taxon>
        <taxon>Araneoidea</taxon>
        <taxon>Nephilidae</taxon>
        <taxon>Nephila</taxon>
    </lineage>
</organism>
<proteinExistence type="predicted"/>
<accession>A0A8X6PWL3</accession>
<dbReference type="Proteomes" id="UP000887013">
    <property type="component" value="Unassembled WGS sequence"/>
</dbReference>
<reference evidence="1" key="1">
    <citation type="submission" date="2020-08" db="EMBL/GenBank/DDBJ databases">
        <title>Multicomponent nature underlies the extraordinary mechanical properties of spider dragline silk.</title>
        <authorList>
            <person name="Kono N."/>
            <person name="Nakamura H."/>
            <person name="Mori M."/>
            <person name="Yoshida Y."/>
            <person name="Ohtoshi R."/>
            <person name="Malay A.D."/>
            <person name="Moran D.A.P."/>
            <person name="Tomita M."/>
            <person name="Numata K."/>
            <person name="Arakawa K."/>
        </authorList>
    </citation>
    <scope>NUCLEOTIDE SEQUENCE</scope>
</reference>
<dbReference type="EMBL" id="BMAW01024868">
    <property type="protein sequence ID" value="GFT89869.1"/>
    <property type="molecule type" value="Genomic_DNA"/>
</dbReference>
<protein>
    <submittedName>
        <fullName evidence="1">Uncharacterized protein</fullName>
    </submittedName>
</protein>